<evidence type="ECO:0000256" key="1">
    <source>
        <dbReference type="ARBA" id="ARBA00004123"/>
    </source>
</evidence>
<dbReference type="Pfam" id="PF07052">
    <property type="entry name" value="Hep_59"/>
    <property type="match status" value="1"/>
</dbReference>
<keyword evidence="6" id="KW-1185">Reference proteome</keyword>
<reference evidence="5" key="1">
    <citation type="journal article" date="2010" name="Science">
        <title>Plasticity of animal genome architecture unmasked by rapid evolution of a pelagic tunicate.</title>
        <authorList>
            <person name="Denoeud F."/>
            <person name="Henriet S."/>
            <person name="Mungpakdee S."/>
            <person name="Aury J.M."/>
            <person name="Da Silva C."/>
            <person name="Brinkmann H."/>
            <person name="Mikhaleva J."/>
            <person name="Olsen L.C."/>
            <person name="Jubin C."/>
            <person name="Canestro C."/>
            <person name="Bouquet J.M."/>
            <person name="Danks G."/>
            <person name="Poulain J."/>
            <person name="Campsteijn C."/>
            <person name="Adamski M."/>
            <person name="Cross I."/>
            <person name="Yadetie F."/>
            <person name="Muffato M."/>
            <person name="Louis A."/>
            <person name="Butcher S."/>
            <person name="Tsagkogeorga G."/>
            <person name="Konrad A."/>
            <person name="Singh S."/>
            <person name="Jensen M.F."/>
            <person name="Cong E.H."/>
            <person name="Eikeseth-Otteraa H."/>
            <person name="Noel B."/>
            <person name="Anthouard V."/>
            <person name="Porcel B.M."/>
            <person name="Kachouri-Lafond R."/>
            <person name="Nishino A."/>
            <person name="Ugolini M."/>
            <person name="Chourrout P."/>
            <person name="Nishida H."/>
            <person name="Aasland R."/>
            <person name="Huzurbazar S."/>
            <person name="Westhof E."/>
            <person name="Delsuc F."/>
            <person name="Lehrach H."/>
            <person name="Reinhardt R."/>
            <person name="Weissenbach J."/>
            <person name="Roy S.W."/>
            <person name="Artiguenave F."/>
            <person name="Postlethwait J.H."/>
            <person name="Manak J.R."/>
            <person name="Thompson E.M."/>
            <person name="Jaillon O."/>
            <person name="Du Pasquier L."/>
            <person name="Boudinot P."/>
            <person name="Liberles D.A."/>
            <person name="Volff J.N."/>
            <person name="Philippe H."/>
            <person name="Lenhard B."/>
            <person name="Roest Crollius H."/>
            <person name="Wincker P."/>
            <person name="Chourrout D."/>
        </authorList>
    </citation>
    <scope>NUCLEOTIDE SEQUENCE [LARGE SCALE GENOMIC DNA]</scope>
</reference>
<comment type="similarity">
    <text evidence="2">Belongs to the TLS1 family.</text>
</comment>
<evidence type="ECO:0000313" key="6">
    <source>
        <dbReference type="Proteomes" id="UP000001307"/>
    </source>
</evidence>
<dbReference type="GO" id="GO:0005681">
    <property type="term" value="C:spliceosomal complex"/>
    <property type="evidence" value="ECO:0007669"/>
    <property type="project" value="TreeGrafter"/>
</dbReference>
<dbReference type="PANTHER" id="PTHR13486:SF2">
    <property type="entry name" value="SPLICING FACTOR C9ORF78"/>
    <property type="match status" value="1"/>
</dbReference>
<name>E4X0Q8_OIKDI</name>
<dbReference type="FunCoup" id="E4X0Q8">
    <property type="interactions" value="351"/>
</dbReference>
<sequence length="329" mass="37830">MFNKSKSKRNFRKRRTEVNEEEPENSQVYEVENGLELAKLKRELKKRTAGVNSESLAKGVKTPRFDDPNDPYKLNSGGGLTQIREKRLGNNEKDVTQISSTFKTEKKIRDEEEEMNKFIESEILKRRGIESATKESMKQNLRLEDIVDPKFLYEIPEKYRATSKHLREDGLLSAQMLSGIPEVDLGVNNKLQNIERTEAAKRLLVDKFIKDEKEASSDKSHERSYAREAAVNRGGNEFTDQFYSQHMRFYKGEEAETDAVKKIRTQTGEWKIKTREGKYGEEKLVGGIHGGDRAVGEADSEVDKEIYKRFRLTEGADVEKSVDTTGHRI</sequence>
<accession>E4X0Q8</accession>
<dbReference type="EMBL" id="FN653020">
    <property type="protein sequence ID" value="CBY22942.1"/>
    <property type="molecule type" value="Genomic_DNA"/>
</dbReference>
<keyword evidence="3" id="KW-0539">Nucleus</keyword>
<dbReference type="InParanoid" id="E4X0Q8"/>
<dbReference type="GO" id="GO:0000398">
    <property type="term" value="P:mRNA splicing, via spliceosome"/>
    <property type="evidence" value="ECO:0007669"/>
    <property type="project" value="TreeGrafter"/>
</dbReference>
<evidence type="ECO:0000256" key="2">
    <source>
        <dbReference type="ARBA" id="ARBA00007643"/>
    </source>
</evidence>
<evidence type="ECO:0000313" key="5">
    <source>
        <dbReference type="EMBL" id="CBY22942.1"/>
    </source>
</evidence>
<feature type="compositionally biased region" description="Basic residues" evidence="4">
    <location>
        <begin position="1"/>
        <end position="15"/>
    </location>
</feature>
<protein>
    <submittedName>
        <fullName evidence="5">Uncharacterized protein</fullName>
    </submittedName>
</protein>
<dbReference type="Proteomes" id="UP000001307">
    <property type="component" value="Unassembled WGS sequence"/>
</dbReference>
<dbReference type="OrthoDB" id="5627at2759"/>
<dbReference type="InterPro" id="IPR010756">
    <property type="entry name" value="Tls1-like"/>
</dbReference>
<proteinExistence type="inferred from homology"/>
<comment type="subcellular location">
    <subcellularLocation>
        <location evidence="1">Nucleus</location>
    </subcellularLocation>
</comment>
<feature type="region of interest" description="Disordered" evidence="4">
    <location>
        <begin position="46"/>
        <end position="83"/>
    </location>
</feature>
<dbReference type="AlphaFoldDB" id="E4X0Q8"/>
<feature type="region of interest" description="Disordered" evidence="4">
    <location>
        <begin position="1"/>
        <end position="28"/>
    </location>
</feature>
<evidence type="ECO:0000256" key="4">
    <source>
        <dbReference type="SAM" id="MobiDB-lite"/>
    </source>
</evidence>
<dbReference type="PANTHER" id="PTHR13486">
    <property type="entry name" value="TELOMERE LENGTH AND SILENCING PROTEIN 1 TLS1 FAMILY MEMBER"/>
    <property type="match status" value="1"/>
</dbReference>
<gene>
    <name evidence="5" type="ORF">GSOID_T00014865001</name>
</gene>
<organism evidence="5">
    <name type="scientific">Oikopleura dioica</name>
    <name type="common">Tunicate</name>
    <dbReference type="NCBI Taxonomy" id="34765"/>
    <lineage>
        <taxon>Eukaryota</taxon>
        <taxon>Metazoa</taxon>
        <taxon>Chordata</taxon>
        <taxon>Tunicata</taxon>
        <taxon>Appendicularia</taxon>
        <taxon>Copelata</taxon>
        <taxon>Oikopleuridae</taxon>
        <taxon>Oikopleura</taxon>
    </lineage>
</organism>
<evidence type="ECO:0000256" key="3">
    <source>
        <dbReference type="ARBA" id="ARBA00023242"/>
    </source>
</evidence>